<reference evidence="2 3" key="1">
    <citation type="submission" date="2017-02" db="EMBL/GenBank/DDBJ databases">
        <title>Complete genome sequences of Mycobacterium kansasii strains isolated from rhesus macaques.</title>
        <authorList>
            <person name="Panda A."/>
            <person name="Nagaraj S."/>
            <person name="Zhao X."/>
            <person name="Tettelin H."/>
            <person name="Detolla L.J."/>
        </authorList>
    </citation>
    <scope>NUCLEOTIDE SEQUENCE [LARGE SCALE GENOMIC DNA]</scope>
    <source>
        <strain evidence="2 3">11-3469</strain>
    </source>
</reference>
<evidence type="ECO:0000313" key="2">
    <source>
        <dbReference type="EMBL" id="OOK83467.1"/>
    </source>
</evidence>
<comment type="caution">
    <text evidence="2">The sequence shown here is derived from an EMBL/GenBank/DDBJ whole genome shotgun (WGS) entry which is preliminary data.</text>
</comment>
<dbReference type="AlphaFoldDB" id="A0A1V3XW50"/>
<gene>
    <name evidence="2" type="ORF">BZL29_1494</name>
</gene>
<dbReference type="EMBL" id="MVBN01000001">
    <property type="protein sequence ID" value="OOK83467.1"/>
    <property type="molecule type" value="Genomic_DNA"/>
</dbReference>
<name>A0A1V3XW50_MYCKA</name>
<protein>
    <submittedName>
        <fullName evidence="2">Uncharacterized protein</fullName>
    </submittedName>
</protein>
<evidence type="ECO:0000313" key="3">
    <source>
        <dbReference type="Proteomes" id="UP000188532"/>
    </source>
</evidence>
<evidence type="ECO:0000256" key="1">
    <source>
        <dbReference type="SAM" id="MobiDB-lite"/>
    </source>
</evidence>
<dbReference type="Proteomes" id="UP000188532">
    <property type="component" value="Unassembled WGS sequence"/>
</dbReference>
<sequence length="53" mass="5698">MSGFDVTRAPDRPCRAPVPLAAISQVARRARPQASPVDASRDWLRRRGAGSPA</sequence>
<accession>A0A1V3XW50</accession>
<organism evidence="2 3">
    <name type="scientific">Mycobacterium kansasii</name>
    <dbReference type="NCBI Taxonomy" id="1768"/>
    <lineage>
        <taxon>Bacteria</taxon>
        <taxon>Bacillati</taxon>
        <taxon>Actinomycetota</taxon>
        <taxon>Actinomycetes</taxon>
        <taxon>Mycobacteriales</taxon>
        <taxon>Mycobacteriaceae</taxon>
        <taxon>Mycobacterium</taxon>
    </lineage>
</organism>
<feature type="region of interest" description="Disordered" evidence="1">
    <location>
        <begin position="26"/>
        <end position="53"/>
    </location>
</feature>
<proteinExistence type="predicted"/>